<reference evidence="3" key="1">
    <citation type="journal article" date="2021" name="Sci. Rep.">
        <title>Diploid genomic architecture of Nitzschia inconspicua, an elite biomass production diatom.</title>
        <authorList>
            <person name="Oliver A."/>
            <person name="Podell S."/>
            <person name="Pinowska A."/>
            <person name="Traller J.C."/>
            <person name="Smith S.R."/>
            <person name="McClure R."/>
            <person name="Beliaev A."/>
            <person name="Bohutskyi P."/>
            <person name="Hill E.A."/>
            <person name="Rabines A."/>
            <person name="Zheng H."/>
            <person name="Allen L.Z."/>
            <person name="Kuo A."/>
            <person name="Grigoriev I.V."/>
            <person name="Allen A.E."/>
            <person name="Hazlebeck D."/>
            <person name="Allen E.E."/>
        </authorList>
    </citation>
    <scope>NUCLEOTIDE SEQUENCE</scope>
    <source>
        <strain evidence="3">Hildebrandi</strain>
    </source>
</reference>
<protein>
    <recommendedName>
        <fullName evidence="2">PAS domain-containing protein</fullName>
    </recommendedName>
</protein>
<feature type="compositionally biased region" description="Low complexity" evidence="1">
    <location>
        <begin position="31"/>
        <end position="49"/>
    </location>
</feature>
<evidence type="ECO:0000259" key="2">
    <source>
        <dbReference type="PROSITE" id="PS50112"/>
    </source>
</evidence>
<name>A0A9K3Q8H9_9STRA</name>
<evidence type="ECO:0000313" key="4">
    <source>
        <dbReference type="Proteomes" id="UP000693970"/>
    </source>
</evidence>
<evidence type="ECO:0000313" key="3">
    <source>
        <dbReference type="EMBL" id="KAG7372119.1"/>
    </source>
</evidence>
<feature type="compositionally biased region" description="Basic and acidic residues" evidence="1">
    <location>
        <begin position="350"/>
        <end position="361"/>
    </location>
</feature>
<sequence length="368" mass="40035">MNLTPYETSAEGAYDLSIEAAARRIQMASRDGGSIDSSGGYSSDGELSETSSSVVDISAIADSTLDTEGSSLTENSSSANSGNSDFSDDTEDIDTEISYLKQKQQILEKVTFALKKEEDYIALNAHFILKGGDSSSKLWDEAKFFLDNLQMDTSTADDVGKRKLPPTVDSPETIPSSAQFSKRPKIDLSMVGHIRAGSFPSVVSPLRSTVVSTPGRTLDKALQFTTDAQIIALPSPPFSVVYINRAFCEFSGLDQEDVIGKTVESILQVNQDFSRLMDGVVFPSQFLVPNSAEMTPEKDCQLQVFPITSCAQETHVISHILIKIKPMVSKGSDSDESTNFYKEASNVNDQIKDNPDQEKHLSHQVTIG</sequence>
<feature type="region of interest" description="Disordered" evidence="1">
    <location>
        <begin position="157"/>
        <end position="178"/>
    </location>
</feature>
<keyword evidence="4" id="KW-1185">Reference proteome</keyword>
<gene>
    <name evidence="3" type="ORF">IV203_018262</name>
</gene>
<feature type="region of interest" description="Disordered" evidence="1">
    <location>
        <begin position="27"/>
        <end position="49"/>
    </location>
</feature>
<dbReference type="EMBL" id="JAGRRH010000003">
    <property type="protein sequence ID" value="KAG7372119.1"/>
    <property type="molecule type" value="Genomic_DNA"/>
</dbReference>
<dbReference type="PROSITE" id="PS50112">
    <property type="entry name" value="PAS"/>
    <property type="match status" value="1"/>
</dbReference>
<feature type="compositionally biased region" description="Low complexity" evidence="1">
    <location>
        <begin position="67"/>
        <end position="85"/>
    </location>
</feature>
<dbReference type="CDD" id="cd00130">
    <property type="entry name" value="PAS"/>
    <property type="match status" value="1"/>
</dbReference>
<accession>A0A9K3Q8H9</accession>
<reference evidence="3" key="2">
    <citation type="submission" date="2021-04" db="EMBL/GenBank/DDBJ databases">
        <authorList>
            <person name="Podell S."/>
        </authorList>
    </citation>
    <scope>NUCLEOTIDE SEQUENCE</scope>
    <source>
        <strain evidence="3">Hildebrandi</strain>
    </source>
</reference>
<feature type="region of interest" description="Disordered" evidence="1">
    <location>
        <begin position="66"/>
        <end position="90"/>
    </location>
</feature>
<comment type="caution">
    <text evidence="3">The sequence shown here is derived from an EMBL/GenBank/DDBJ whole genome shotgun (WGS) entry which is preliminary data.</text>
</comment>
<dbReference type="Proteomes" id="UP000693970">
    <property type="component" value="Unassembled WGS sequence"/>
</dbReference>
<organism evidence="3 4">
    <name type="scientific">Nitzschia inconspicua</name>
    <dbReference type="NCBI Taxonomy" id="303405"/>
    <lineage>
        <taxon>Eukaryota</taxon>
        <taxon>Sar</taxon>
        <taxon>Stramenopiles</taxon>
        <taxon>Ochrophyta</taxon>
        <taxon>Bacillariophyta</taxon>
        <taxon>Bacillariophyceae</taxon>
        <taxon>Bacillariophycidae</taxon>
        <taxon>Bacillariales</taxon>
        <taxon>Bacillariaceae</taxon>
        <taxon>Nitzschia</taxon>
    </lineage>
</organism>
<feature type="region of interest" description="Disordered" evidence="1">
    <location>
        <begin position="345"/>
        <end position="368"/>
    </location>
</feature>
<proteinExistence type="predicted"/>
<evidence type="ECO:0000256" key="1">
    <source>
        <dbReference type="SAM" id="MobiDB-lite"/>
    </source>
</evidence>
<feature type="domain" description="PAS" evidence="2">
    <location>
        <begin position="240"/>
        <end position="269"/>
    </location>
</feature>
<dbReference type="AlphaFoldDB" id="A0A9K3Q8H9"/>
<dbReference type="InterPro" id="IPR000014">
    <property type="entry name" value="PAS"/>
</dbReference>